<evidence type="ECO:0000256" key="2">
    <source>
        <dbReference type="SAM" id="Phobius"/>
    </source>
</evidence>
<feature type="coiled-coil region" evidence="1">
    <location>
        <begin position="38"/>
        <end position="76"/>
    </location>
</feature>
<gene>
    <name evidence="3" type="ORF">B4110_3307</name>
</gene>
<dbReference type="PATRIC" id="fig|153151.4.peg.2485"/>
<evidence type="ECO:0000313" key="4">
    <source>
        <dbReference type="Proteomes" id="UP000075324"/>
    </source>
</evidence>
<protein>
    <submittedName>
        <fullName evidence="3">Uncharacterized protein</fullName>
    </submittedName>
</protein>
<keyword evidence="2" id="KW-1133">Transmembrane helix</keyword>
<feature type="transmembrane region" description="Helical" evidence="2">
    <location>
        <begin position="6"/>
        <end position="23"/>
    </location>
</feature>
<dbReference type="RefSeq" id="WP_062677108.1">
    <property type="nucleotide sequence ID" value="NZ_LQYW01000004.1"/>
</dbReference>
<accession>A0A150N8G4</accession>
<keyword evidence="1" id="KW-0175">Coiled coil</keyword>
<dbReference type="AlphaFoldDB" id="A0A150N8G4"/>
<sequence length="81" mass="9582">MHTGVFYSLTVLVLTTIIIIYLIKTWHVKIQAGKEQAYQKMSEELLALQRDTSEHQKQILQELQDLNNRMKNVEKILREVE</sequence>
<keyword evidence="2" id="KW-0472">Membrane</keyword>
<proteinExistence type="predicted"/>
<comment type="caution">
    <text evidence="3">The sequence shown here is derived from an EMBL/GenBank/DDBJ whole genome shotgun (WGS) entry which is preliminary data.</text>
</comment>
<organism evidence="3 4">
    <name type="scientific">Parageobacillus toebii</name>
    <dbReference type="NCBI Taxonomy" id="153151"/>
    <lineage>
        <taxon>Bacteria</taxon>
        <taxon>Bacillati</taxon>
        <taxon>Bacillota</taxon>
        <taxon>Bacilli</taxon>
        <taxon>Bacillales</taxon>
        <taxon>Anoxybacillaceae</taxon>
        <taxon>Parageobacillus</taxon>
    </lineage>
</organism>
<dbReference type="EMBL" id="LQYW01000004">
    <property type="protein sequence ID" value="KYD32978.1"/>
    <property type="molecule type" value="Genomic_DNA"/>
</dbReference>
<evidence type="ECO:0000313" key="3">
    <source>
        <dbReference type="EMBL" id="KYD32978.1"/>
    </source>
</evidence>
<evidence type="ECO:0000256" key="1">
    <source>
        <dbReference type="SAM" id="Coils"/>
    </source>
</evidence>
<dbReference type="Proteomes" id="UP000075324">
    <property type="component" value="Unassembled WGS sequence"/>
</dbReference>
<keyword evidence="2" id="KW-0812">Transmembrane</keyword>
<reference evidence="3 4" key="1">
    <citation type="submission" date="2016-01" db="EMBL/GenBank/DDBJ databases">
        <title>Draft Genome Sequences of Seven Thermophilic Sporeformers Isolated from Foods.</title>
        <authorList>
            <person name="Berendsen E.M."/>
            <person name="Wells-Bennik M.H."/>
            <person name="Krawcyk A.O."/>
            <person name="De Jong A."/>
            <person name="Holsappel S."/>
            <person name="Eijlander R.T."/>
            <person name="Kuipers O.P."/>
        </authorList>
    </citation>
    <scope>NUCLEOTIDE SEQUENCE [LARGE SCALE GENOMIC DNA]</scope>
    <source>
        <strain evidence="3 4">B4110</strain>
    </source>
</reference>
<name>A0A150N8G4_9BACL</name>